<dbReference type="KEGG" id="pfer:IRI77_20010"/>
<dbReference type="Gene3D" id="2.40.170.20">
    <property type="entry name" value="TonB-dependent receptor, beta-barrel domain"/>
    <property type="match status" value="1"/>
</dbReference>
<evidence type="ECO:0000259" key="8">
    <source>
        <dbReference type="Pfam" id="PF25183"/>
    </source>
</evidence>
<dbReference type="GO" id="GO:0009279">
    <property type="term" value="C:cell outer membrane"/>
    <property type="evidence" value="ECO:0007669"/>
    <property type="project" value="UniProtKB-SubCell"/>
</dbReference>
<dbReference type="Pfam" id="PF13620">
    <property type="entry name" value="CarboxypepD_reg"/>
    <property type="match status" value="1"/>
</dbReference>
<evidence type="ECO:0000313" key="10">
    <source>
        <dbReference type="Proteomes" id="UP000593892"/>
    </source>
</evidence>
<feature type="domain" description="TonB-dependent transporter Oar-like beta-barrel" evidence="8">
    <location>
        <begin position="232"/>
        <end position="1112"/>
    </location>
</feature>
<name>A0A7S7NK49_PALFE</name>
<keyword evidence="2" id="KW-0813">Transport</keyword>
<dbReference type="Pfam" id="PF07715">
    <property type="entry name" value="Plug"/>
    <property type="match status" value="1"/>
</dbReference>
<keyword evidence="9" id="KW-0645">Protease</keyword>
<keyword evidence="9" id="KW-0121">Carboxypeptidase</keyword>
<dbReference type="Pfam" id="PF25183">
    <property type="entry name" value="OMP_b-brl_4"/>
    <property type="match status" value="1"/>
</dbReference>
<dbReference type="GO" id="GO:0044718">
    <property type="term" value="P:siderophore transmembrane transport"/>
    <property type="evidence" value="ECO:0007669"/>
    <property type="project" value="TreeGrafter"/>
</dbReference>
<dbReference type="Proteomes" id="UP000593892">
    <property type="component" value="Chromosome"/>
</dbReference>
<keyword evidence="4" id="KW-0812">Transmembrane</keyword>
<dbReference type="SUPFAM" id="SSF56935">
    <property type="entry name" value="Porins"/>
    <property type="match status" value="1"/>
</dbReference>
<evidence type="ECO:0000256" key="2">
    <source>
        <dbReference type="ARBA" id="ARBA00022448"/>
    </source>
</evidence>
<dbReference type="InterPro" id="IPR039426">
    <property type="entry name" value="TonB-dep_rcpt-like"/>
</dbReference>
<dbReference type="PANTHER" id="PTHR30069">
    <property type="entry name" value="TONB-DEPENDENT OUTER MEMBRANE RECEPTOR"/>
    <property type="match status" value="1"/>
</dbReference>
<keyword evidence="5" id="KW-0472">Membrane</keyword>
<evidence type="ECO:0000256" key="3">
    <source>
        <dbReference type="ARBA" id="ARBA00022452"/>
    </source>
</evidence>
<protein>
    <submittedName>
        <fullName evidence="9">Carboxypeptidase regulatory-like domain-containing protein</fullName>
    </submittedName>
</protein>
<evidence type="ECO:0000256" key="1">
    <source>
        <dbReference type="ARBA" id="ARBA00004571"/>
    </source>
</evidence>
<evidence type="ECO:0000313" key="9">
    <source>
        <dbReference type="EMBL" id="QOY85123.1"/>
    </source>
</evidence>
<dbReference type="InterPro" id="IPR008969">
    <property type="entry name" value="CarboxyPept-like_regulatory"/>
</dbReference>
<sequence>MLPSTASAQVTAGTILGAVRDGSGAAVPGATVVVKEVSKGTSVEYQTNEDGAYTAPFLSPGTYTVNVQKAGFKPQATPPFELQVDQRARMDFTLNVGDVTATVEVTAAAPLVKSDSAELGQVITERPIRELPLNGRNFAQLVYLAPNVTPGQQGENLSGASSFNPRGASNFNALGSQANMNAWLIDGIDNNEYTFNTVILQPSIESVREFKVLTGSFSAEFGRGAGVVSVSSKSGTNELHGNAFEFLRNDVLDARNYFNPKSQLKPPYRRNQYGVAAGGPIVLPKIYDGKNRSFFYMDYFGMKERKGLTFVNTVPTAANRTGDFSGFTDTSGNLIRIYDPLTTRLNPAYDSTKPVSTTNPQFLRDAFAGNVIPSARINPVSANVASIFPLPNGSGNFNNYTSSIPRTVDDDGFNVRVDHQITDKDNFFARYSYETYRLSAPQGQANCCLPTPAAAASKFELGPYVAGLQVTDLTTQGMAINETHVFRPNIVNEFRGGFAKTNPFTRQSDFGRNAATSLGITGVNVSSYSSGIPNINITDFTGLSGGPSFLPANPRETHWQAEDGVSWTLGHHQTKFGYRYVRRMTSTYTGPSGGGPRGDMTFGKNFTNDPVTNTQGTGLATMLVGYISGGSGRSILLEPYYATAQDHSFYFQDDWRINSRLTINMGLRYDVFVPDVEIRNRLVNFDFTNLKLAYAGEDGISTAVGKVTRKGNIGPRIGVAYNLGGGKTVIRAGFGRTYFPVNPSGSNMLGEQVPYTISQAPFGNIATNPVDYTVIPTIAKPFPAITVVKPKTTAELNAANPVVLGHGFANETPSMNTFTFNIERQLTSTMMAEMAYAGSVGSHITFGYNANEIQPGTGSNASRRLLQPLSNVATISMFDPRNSSSYNGVSGKLEKHFSHGLQFLAAYTYAKSLDFGGSAASGGGSVGGPQTITNIRAGHGPSGFDVKHRLVANYLYELPFGKGKKWISNGPLTWLAGGWNLAGITTISTGRPFSLSLASGVNNGAPSWPNRLASGKLDNPDRAKWFDATAFAAPAPNTYGNVGRGALYAPGLINWDMSFIKRTMFKERYGFTFQLDAFNITNTPAFGFPNASIGSPTVAQITSTNSDNRDLQFGVKFQF</sequence>
<dbReference type="SUPFAM" id="SSF49464">
    <property type="entry name" value="Carboxypeptidase regulatory domain-like"/>
    <property type="match status" value="1"/>
</dbReference>
<feature type="domain" description="TonB-dependent receptor plug" evidence="7">
    <location>
        <begin position="121"/>
        <end position="225"/>
    </location>
</feature>
<dbReference type="EMBL" id="CP063849">
    <property type="protein sequence ID" value="QOY85123.1"/>
    <property type="molecule type" value="Genomic_DNA"/>
</dbReference>
<organism evidence="9 10">
    <name type="scientific">Paludibaculum fermentans</name>
    <dbReference type="NCBI Taxonomy" id="1473598"/>
    <lineage>
        <taxon>Bacteria</taxon>
        <taxon>Pseudomonadati</taxon>
        <taxon>Acidobacteriota</taxon>
        <taxon>Terriglobia</taxon>
        <taxon>Bryobacterales</taxon>
        <taxon>Bryobacteraceae</taxon>
        <taxon>Paludibaculum</taxon>
    </lineage>
</organism>
<proteinExistence type="predicted"/>
<accession>A0A7S7NK49</accession>
<keyword evidence="6" id="KW-0998">Cell outer membrane</keyword>
<dbReference type="PANTHER" id="PTHR30069:SF46">
    <property type="entry name" value="OAR PROTEIN"/>
    <property type="match status" value="1"/>
</dbReference>
<evidence type="ECO:0000259" key="7">
    <source>
        <dbReference type="Pfam" id="PF07715"/>
    </source>
</evidence>
<dbReference type="Gene3D" id="2.60.40.1120">
    <property type="entry name" value="Carboxypeptidase-like, regulatory domain"/>
    <property type="match status" value="1"/>
</dbReference>
<evidence type="ECO:0000256" key="6">
    <source>
        <dbReference type="ARBA" id="ARBA00023237"/>
    </source>
</evidence>
<dbReference type="InterPro" id="IPR036942">
    <property type="entry name" value="Beta-barrel_TonB_sf"/>
</dbReference>
<dbReference type="GO" id="GO:0004180">
    <property type="term" value="F:carboxypeptidase activity"/>
    <property type="evidence" value="ECO:0007669"/>
    <property type="project" value="UniProtKB-KW"/>
</dbReference>
<keyword evidence="9" id="KW-0378">Hydrolase</keyword>
<dbReference type="InterPro" id="IPR037066">
    <property type="entry name" value="Plug_dom_sf"/>
</dbReference>
<dbReference type="InterPro" id="IPR057601">
    <property type="entry name" value="Oar-like_b-barrel"/>
</dbReference>
<dbReference type="InterPro" id="IPR012910">
    <property type="entry name" value="Plug_dom"/>
</dbReference>
<evidence type="ECO:0000256" key="4">
    <source>
        <dbReference type="ARBA" id="ARBA00022692"/>
    </source>
</evidence>
<dbReference type="GO" id="GO:0015344">
    <property type="term" value="F:siderophore uptake transmembrane transporter activity"/>
    <property type="evidence" value="ECO:0007669"/>
    <property type="project" value="TreeGrafter"/>
</dbReference>
<dbReference type="Gene3D" id="2.170.130.10">
    <property type="entry name" value="TonB-dependent receptor, plug domain"/>
    <property type="match status" value="1"/>
</dbReference>
<gene>
    <name evidence="9" type="ORF">IRI77_20010</name>
</gene>
<comment type="subcellular location">
    <subcellularLocation>
        <location evidence="1">Cell outer membrane</location>
        <topology evidence="1">Multi-pass membrane protein</topology>
    </subcellularLocation>
</comment>
<reference evidence="9 10" key="1">
    <citation type="submission" date="2020-10" db="EMBL/GenBank/DDBJ databases">
        <title>Complete genome sequence of Paludibaculum fermentans P105T, a facultatively anaerobic acidobacterium capable of dissimilatory Fe(III) reduction.</title>
        <authorList>
            <person name="Dedysh S.N."/>
            <person name="Beletsky A.V."/>
            <person name="Kulichevskaya I.S."/>
            <person name="Mardanov A.V."/>
            <person name="Ravin N.V."/>
        </authorList>
    </citation>
    <scope>NUCLEOTIDE SEQUENCE [LARGE SCALE GENOMIC DNA]</scope>
    <source>
        <strain evidence="9 10">P105</strain>
    </source>
</reference>
<evidence type="ECO:0000256" key="5">
    <source>
        <dbReference type="ARBA" id="ARBA00023136"/>
    </source>
</evidence>
<keyword evidence="10" id="KW-1185">Reference proteome</keyword>
<dbReference type="AlphaFoldDB" id="A0A7S7NK49"/>
<keyword evidence="3" id="KW-1134">Transmembrane beta strand</keyword>